<dbReference type="RefSeq" id="WP_034547186.1">
    <property type="nucleotide sequence ID" value="NZ_FSRN01000001.1"/>
</dbReference>
<dbReference type="SUPFAM" id="SSF117396">
    <property type="entry name" value="TM1631-like"/>
    <property type="match status" value="1"/>
</dbReference>
<evidence type="ECO:0000313" key="2">
    <source>
        <dbReference type="Proteomes" id="UP000184758"/>
    </source>
</evidence>
<dbReference type="PANTHER" id="PTHR30348:SF13">
    <property type="entry name" value="UPF0759 PROTEIN YUNF"/>
    <property type="match status" value="1"/>
</dbReference>
<dbReference type="Gene3D" id="3.20.20.410">
    <property type="entry name" value="Protein of unknown function UPF0759"/>
    <property type="match status" value="1"/>
</dbReference>
<dbReference type="Proteomes" id="UP000184758">
    <property type="component" value="Unassembled WGS sequence"/>
</dbReference>
<dbReference type="PANTHER" id="PTHR30348">
    <property type="entry name" value="UNCHARACTERIZED PROTEIN YECE"/>
    <property type="match status" value="1"/>
</dbReference>
<reference evidence="2" key="1">
    <citation type="submission" date="2016-11" db="EMBL/GenBank/DDBJ databases">
        <authorList>
            <person name="Varghese N."/>
            <person name="Submissions S."/>
        </authorList>
    </citation>
    <scope>NUCLEOTIDE SEQUENCE [LARGE SCALE GENOMIC DNA]</scope>
    <source>
        <strain evidence="2">313</strain>
    </source>
</reference>
<keyword evidence="2" id="KW-1185">Reference proteome</keyword>
<dbReference type="STRING" id="28230.SAMN05878443_0545"/>
<evidence type="ECO:0000313" key="1">
    <source>
        <dbReference type="EMBL" id="SIN93250.1"/>
    </source>
</evidence>
<dbReference type="OrthoDB" id="9780310at2"/>
<dbReference type="Pfam" id="PF01904">
    <property type="entry name" value="DUF72"/>
    <property type="match status" value="1"/>
</dbReference>
<proteinExistence type="predicted"/>
<dbReference type="eggNOG" id="COG1801">
    <property type="taxonomic scope" value="Bacteria"/>
</dbReference>
<dbReference type="EMBL" id="FSRN01000001">
    <property type="protein sequence ID" value="SIN93250.1"/>
    <property type="molecule type" value="Genomic_DNA"/>
</dbReference>
<dbReference type="AlphaFoldDB" id="A0A1N6FDA7"/>
<dbReference type="InterPro" id="IPR002763">
    <property type="entry name" value="DUF72"/>
</dbReference>
<sequence length="284" mass="32956">MISIGLTGWSDHDLLTIRTSKRLEDYSSHFPFVELDTSFYAIPPAKNILSWIEKTPAAFQFIPKAFQAMTLHKNWVKFFPTEQQMFDHFIATFEPMITAGRIKTFLFQFPPYFDCTTEHVQYLRKVRQFMGELPVAIEFRHSSWFSDTNKENTLAFLTKNNFIHTVVDQPQTPGNSVPLVPKGTHAELTLFRLHGRNYEGWLDASGPNWRKKRTLYDYSSAELDEFVSIIHQLEKDSKEVAVIFNNNSGGHAAKNAKQLQKKLELTFDHLAPQQTELNLFEEDF</sequence>
<protein>
    <submittedName>
        <fullName evidence="1">Uncharacterized conserved protein YecE, DUF72 family</fullName>
    </submittedName>
</protein>
<accession>A0A1N6FDA7</accession>
<organism evidence="1 2">
    <name type="scientific">Carnobacterium alterfunditum</name>
    <dbReference type="NCBI Taxonomy" id="28230"/>
    <lineage>
        <taxon>Bacteria</taxon>
        <taxon>Bacillati</taxon>
        <taxon>Bacillota</taxon>
        <taxon>Bacilli</taxon>
        <taxon>Lactobacillales</taxon>
        <taxon>Carnobacteriaceae</taxon>
        <taxon>Carnobacterium</taxon>
    </lineage>
</organism>
<gene>
    <name evidence="1" type="ORF">SAMN05878443_0545</name>
</gene>
<dbReference type="InterPro" id="IPR036520">
    <property type="entry name" value="UPF0759_sf"/>
</dbReference>
<name>A0A1N6FDA7_9LACT</name>